<protein>
    <submittedName>
        <fullName evidence="2">Uncharacterized protein</fullName>
    </submittedName>
</protein>
<evidence type="ECO:0000313" key="2">
    <source>
        <dbReference type="EMBL" id="MBB5431517.1"/>
    </source>
</evidence>
<evidence type="ECO:0000256" key="1">
    <source>
        <dbReference type="SAM" id="MobiDB-lite"/>
    </source>
</evidence>
<comment type="caution">
    <text evidence="2">The sequence shown here is derived from an EMBL/GenBank/DDBJ whole genome shotgun (WGS) entry which is preliminary data.</text>
</comment>
<evidence type="ECO:0000313" key="3">
    <source>
        <dbReference type="Proteomes" id="UP000572635"/>
    </source>
</evidence>
<dbReference type="Proteomes" id="UP000572635">
    <property type="component" value="Unassembled WGS sequence"/>
</dbReference>
<dbReference type="Pfam" id="PF18944">
    <property type="entry name" value="DUF5691"/>
    <property type="match status" value="1"/>
</dbReference>
<dbReference type="AlphaFoldDB" id="A0A7W8VCS6"/>
<gene>
    <name evidence="2" type="ORF">HDA36_001601</name>
</gene>
<dbReference type="RefSeq" id="WP_184391219.1">
    <property type="nucleotide sequence ID" value="NZ_JACHDB010000001.1"/>
</dbReference>
<sequence length="472" mass="49994">MTDPSVPDAPWPELLSAALVGTARTAVPGPPAAEGRAALELLDRAAAAVVRERAGVRPGAAEPLPPARAEALPAAPPAAGARLEALLAEERYEPAGEWLRIAVLKGVLAPPHVLPALLDAAARNREGLHRPDVLRVCGERGRWLARLEPRWSFADPPRDAAAALPGRERWGAAPAGERRRMLAALEPCPSAGHEAFLGAALSDPAPGVRALALSLLARLPGAGHRRTLAALARRHVRPGARAPVVRPPDPRDAELAAALGLRPGDRTGVSAEEVGREWLWTLVGHAPLDTWIGHLGAGRAEVVRAAGRLREWDLLEALANAAVVQQDAAWAAALLGPIMDRLLLGHSMHGSRGPALVRLAPPEARAEWALRRLRGRGAGAPGTALVVLERVPGPWTAPLAARAARIIERAGRDRPGGRLDGLCRTAGLRLPPEMHTRPGFAPRPGDPPESAAALRDLTATLRFRHDMHEEFD</sequence>
<organism evidence="2 3">
    <name type="scientific">Nocardiopsis composta</name>
    <dbReference type="NCBI Taxonomy" id="157465"/>
    <lineage>
        <taxon>Bacteria</taxon>
        <taxon>Bacillati</taxon>
        <taxon>Actinomycetota</taxon>
        <taxon>Actinomycetes</taxon>
        <taxon>Streptosporangiales</taxon>
        <taxon>Nocardiopsidaceae</taxon>
        <taxon>Nocardiopsis</taxon>
    </lineage>
</organism>
<dbReference type="EMBL" id="JACHDB010000001">
    <property type="protein sequence ID" value="MBB5431517.1"/>
    <property type="molecule type" value="Genomic_DNA"/>
</dbReference>
<proteinExistence type="predicted"/>
<accession>A0A7W8VCS6</accession>
<dbReference type="InterPro" id="IPR043746">
    <property type="entry name" value="DUF5691"/>
</dbReference>
<name>A0A7W8VCS6_9ACTN</name>
<keyword evidence="3" id="KW-1185">Reference proteome</keyword>
<reference evidence="2 3" key="1">
    <citation type="submission" date="2020-08" db="EMBL/GenBank/DDBJ databases">
        <title>Sequencing the genomes of 1000 actinobacteria strains.</title>
        <authorList>
            <person name="Klenk H.-P."/>
        </authorList>
    </citation>
    <scope>NUCLEOTIDE SEQUENCE [LARGE SCALE GENOMIC DNA]</scope>
    <source>
        <strain evidence="2 3">DSM 44551</strain>
    </source>
</reference>
<feature type="region of interest" description="Disordered" evidence="1">
    <location>
        <begin position="430"/>
        <end position="450"/>
    </location>
</feature>